<evidence type="ECO:0000256" key="3">
    <source>
        <dbReference type="ARBA" id="ARBA00006873"/>
    </source>
</evidence>
<keyword evidence="6 20" id="KW-0575">Peroxidase</keyword>
<keyword evidence="12 17" id="KW-0408">Iron</keyword>
<feature type="binding site" evidence="17">
    <location>
        <position position="71"/>
    </location>
    <ligand>
        <name>Ca(2+)</name>
        <dbReference type="ChEBI" id="CHEBI:29108"/>
        <label>1</label>
    </ligand>
</feature>
<comment type="caution">
    <text evidence="23">The sequence shown here is derived from an EMBL/GenBank/DDBJ whole genome shotgun (WGS) entry which is preliminary data.</text>
</comment>
<comment type="similarity">
    <text evidence="3">Belongs to the peroxidase family. Ascorbate peroxidase subfamily.</text>
</comment>
<dbReference type="EMBL" id="JAMSHJ010000001">
    <property type="protein sequence ID" value="KAI5448442.1"/>
    <property type="molecule type" value="Genomic_DNA"/>
</dbReference>
<organism evidence="23 24">
    <name type="scientific">Pisum sativum</name>
    <name type="common">Garden pea</name>
    <name type="synonym">Lathyrus oleraceus</name>
    <dbReference type="NCBI Taxonomy" id="3888"/>
    <lineage>
        <taxon>Eukaryota</taxon>
        <taxon>Viridiplantae</taxon>
        <taxon>Streptophyta</taxon>
        <taxon>Embryophyta</taxon>
        <taxon>Tracheophyta</taxon>
        <taxon>Spermatophyta</taxon>
        <taxon>Magnoliopsida</taxon>
        <taxon>eudicotyledons</taxon>
        <taxon>Gunneridae</taxon>
        <taxon>Pentapetalae</taxon>
        <taxon>rosids</taxon>
        <taxon>fabids</taxon>
        <taxon>Fabales</taxon>
        <taxon>Fabaceae</taxon>
        <taxon>Papilionoideae</taxon>
        <taxon>50 kb inversion clade</taxon>
        <taxon>NPAAA clade</taxon>
        <taxon>Hologalegina</taxon>
        <taxon>IRL clade</taxon>
        <taxon>Fabeae</taxon>
        <taxon>Lathyrus</taxon>
    </lineage>
</organism>
<evidence type="ECO:0000256" key="2">
    <source>
        <dbReference type="ARBA" id="ARBA00002322"/>
    </source>
</evidence>
<evidence type="ECO:0000256" key="19">
    <source>
        <dbReference type="PIRSR" id="PIRSR600823-5"/>
    </source>
</evidence>
<keyword evidence="9 20" id="KW-0732">Signal</keyword>
<feature type="binding site" evidence="17">
    <location>
        <position position="86"/>
    </location>
    <ligand>
        <name>Ca(2+)</name>
        <dbReference type="ChEBI" id="CHEBI:29108"/>
        <label>1</label>
    </ligand>
</feature>
<feature type="active site" description="Proton acceptor" evidence="15">
    <location>
        <position position="67"/>
    </location>
</feature>
<dbReference type="Gene3D" id="1.10.520.10">
    <property type="match status" value="1"/>
</dbReference>
<keyword evidence="7 20" id="KW-0349">Heme</keyword>
<evidence type="ECO:0000256" key="10">
    <source>
        <dbReference type="ARBA" id="ARBA00022837"/>
    </source>
</evidence>
<dbReference type="GO" id="GO:0046872">
    <property type="term" value="F:metal ion binding"/>
    <property type="evidence" value="ECO:0007669"/>
    <property type="project" value="UniProtKB-UniRule"/>
</dbReference>
<feature type="disulfide bond" evidence="19">
    <location>
        <begin position="36"/>
        <end position="112"/>
    </location>
</feature>
<dbReference type="GO" id="GO:0050832">
    <property type="term" value="P:defense response to fungus"/>
    <property type="evidence" value="ECO:0007669"/>
    <property type="project" value="UniProtKB-ARBA"/>
</dbReference>
<dbReference type="GO" id="GO:0006979">
    <property type="term" value="P:response to oxidative stress"/>
    <property type="evidence" value="ECO:0007669"/>
    <property type="project" value="UniProtKB-UniRule"/>
</dbReference>
<dbReference type="PRINTS" id="PR00461">
    <property type="entry name" value="PLPEROXIDASE"/>
</dbReference>
<dbReference type="CDD" id="cd00693">
    <property type="entry name" value="secretory_peroxidase"/>
    <property type="match status" value="1"/>
</dbReference>
<feature type="domain" description="Plant heme peroxidase family profile" evidence="22">
    <location>
        <begin position="26"/>
        <end position="325"/>
    </location>
</feature>
<evidence type="ECO:0000256" key="18">
    <source>
        <dbReference type="PIRSR" id="PIRSR600823-4"/>
    </source>
</evidence>
<evidence type="ECO:0000256" key="15">
    <source>
        <dbReference type="PIRSR" id="PIRSR600823-1"/>
    </source>
</evidence>
<dbReference type="AlphaFoldDB" id="A0A9D5H153"/>
<evidence type="ECO:0000256" key="1">
    <source>
        <dbReference type="ARBA" id="ARBA00000189"/>
    </source>
</evidence>
<keyword evidence="13 19" id="KW-1015">Disulfide bond</keyword>
<comment type="cofactor">
    <cofactor evidence="17 20">
        <name>Ca(2+)</name>
        <dbReference type="ChEBI" id="CHEBI:29108"/>
    </cofactor>
    <text evidence="17 20">Binds 2 calcium ions per subunit.</text>
</comment>
<feature type="region of interest" description="Disordered" evidence="21">
    <location>
        <begin position="143"/>
        <end position="162"/>
    </location>
</feature>
<dbReference type="GO" id="GO:0140825">
    <property type="term" value="F:lactoperoxidase activity"/>
    <property type="evidence" value="ECO:0007669"/>
    <property type="project" value="UniProtKB-EC"/>
</dbReference>
<dbReference type="Pfam" id="PF00141">
    <property type="entry name" value="peroxidase"/>
    <property type="match status" value="1"/>
</dbReference>
<name>A0A9D5H153_PEA</name>
<dbReference type="PROSITE" id="PS00436">
    <property type="entry name" value="PEROXIDASE_2"/>
    <property type="match status" value="1"/>
</dbReference>
<proteinExistence type="inferred from homology"/>
<feature type="disulfide bond" evidence="19">
    <location>
        <begin position="69"/>
        <end position="74"/>
    </location>
</feature>
<dbReference type="FunFam" id="1.10.420.10:FF:000010">
    <property type="entry name" value="Peroxidase"/>
    <property type="match status" value="1"/>
</dbReference>
<dbReference type="GO" id="GO:0005576">
    <property type="term" value="C:extracellular region"/>
    <property type="evidence" value="ECO:0007669"/>
    <property type="project" value="UniProtKB-SubCell"/>
</dbReference>
<dbReference type="GO" id="GO:0042744">
    <property type="term" value="P:hydrogen peroxide catabolic process"/>
    <property type="evidence" value="ECO:0007669"/>
    <property type="project" value="UniProtKB-KW"/>
</dbReference>
<comment type="cofactor">
    <cofactor evidence="17 20">
        <name>heme b</name>
        <dbReference type="ChEBI" id="CHEBI:60344"/>
    </cofactor>
    <text evidence="17 20">Binds 1 heme b (iron(II)-protoporphyrin IX) group per subunit.</text>
</comment>
<feature type="site" description="Transition state stabilizer" evidence="18">
    <location>
        <position position="63"/>
    </location>
</feature>
<dbReference type="PANTHER" id="PTHR31235">
    <property type="entry name" value="PEROXIDASE 25-RELATED"/>
    <property type="match status" value="1"/>
</dbReference>
<feature type="binding site" evidence="17">
    <location>
        <position position="77"/>
    </location>
    <ligand>
        <name>Ca(2+)</name>
        <dbReference type="ChEBI" id="CHEBI:29108"/>
        <label>1</label>
    </ligand>
</feature>
<keyword evidence="11 20" id="KW-0560">Oxidoreductase</keyword>
<feature type="binding site" description="axial binding residue" evidence="17">
    <location>
        <position position="189"/>
    </location>
    <ligand>
        <name>heme b</name>
        <dbReference type="ChEBI" id="CHEBI:60344"/>
    </ligand>
    <ligandPart>
        <name>Fe</name>
        <dbReference type="ChEBI" id="CHEBI:18248"/>
    </ligandPart>
</feature>
<comment type="catalytic activity">
    <reaction evidence="1 20">
        <text>2 a phenolic donor + H2O2 = 2 a phenolic radical donor + 2 H2O</text>
        <dbReference type="Rhea" id="RHEA:56136"/>
        <dbReference type="ChEBI" id="CHEBI:15377"/>
        <dbReference type="ChEBI" id="CHEBI:16240"/>
        <dbReference type="ChEBI" id="CHEBI:139520"/>
        <dbReference type="ChEBI" id="CHEBI:139521"/>
        <dbReference type="EC" id="1.11.1.7"/>
    </reaction>
</comment>
<evidence type="ECO:0000313" key="24">
    <source>
        <dbReference type="Proteomes" id="UP001058974"/>
    </source>
</evidence>
<dbReference type="InterPro" id="IPR000823">
    <property type="entry name" value="Peroxidase_pln"/>
</dbReference>
<evidence type="ECO:0000256" key="16">
    <source>
        <dbReference type="PIRSR" id="PIRSR600823-2"/>
    </source>
</evidence>
<dbReference type="Proteomes" id="UP001058974">
    <property type="component" value="Chromosome 1"/>
</dbReference>
<sequence>MEATLFKVVFLLLVFNIINTVVHGQGTRVGFYSSTCPKAESIVKSTVASHVNSDSTVAPGLLRMHFHDCFVQGCDASVLVAGSGTERTAFPNLGLRGYEVIDDAKTQLETACPGVVSCADILALAARDSVVLSGGLSWQVPTGRRDGRVSQASDVNNLPGPGDSVDVQKQKFAAKGLNTQDLVTLVGGHTIGTTACQFFSNRLRNFTTNGAADPSIDPSFLSQLQTLCPQNSGATNRVALDNGSQNKFDSSYYVNLKNGRGVLQSDQALWNDASTKTFVQRYLGLRGLLGLTFNVEFGKSMVKMSNIGVKTGVDGEIRKICSSFN</sequence>
<dbReference type="PROSITE" id="PS50873">
    <property type="entry name" value="PEROXIDASE_4"/>
    <property type="match status" value="1"/>
</dbReference>
<dbReference type="PRINTS" id="PR00458">
    <property type="entry name" value="PEROXIDASE"/>
</dbReference>
<dbReference type="GO" id="GO:0020037">
    <property type="term" value="F:heme binding"/>
    <property type="evidence" value="ECO:0007669"/>
    <property type="project" value="UniProtKB-UniRule"/>
</dbReference>
<feature type="binding site" evidence="17">
    <location>
        <position position="75"/>
    </location>
    <ligand>
        <name>Ca(2+)</name>
        <dbReference type="ChEBI" id="CHEBI:29108"/>
        <label>1</label>
    </ligand>
</feature>
<evidence type="ECO:0000256" key="9">
    <source>
        <dbReference type="ARBA" id="ARBA00022729"/>
    </source>
</evidence>
<feature type="binding site" evidence="16">
    <location>
        <position position="159"/>
    </location>
    <ligand>
        <name>substrate</name>
    </ligand>
</feature>
<keyword evidence="24" id="KW-1185">Reference proteome</keyword>
<evidence type="ECO:0000256" key="21">
    <source>
        <dbReference type="SAM" id="MobiDB-lite"/>
    </source>
</evidence>
<evidence type="ECO:0000256" key="6">
    <source>
        <dbReference type="ARBA" id="ARBA00022559"/>
    </source>
</evidence>
<comment type="function">
    <text evidence="2">Removal of H(2)O(2), oxidation of toxic reductants, biosynthesis and degradation of lignin, suberization, auxin catabolism, response to environmental stresses such as wounding, pathogen attack and oxidative stress. These functions might be dependent on each isozyme/isoform in each plant tissue.</text>
</comment>
<feature type="binding site" evidence="17">
    <location>
        <position position="241"/>
    </location>
    <ligand>
        <name>Ca(2+)</name>
        <dbReference type="ChEBI" id="CHEBI:29108"/>
        <label>2</label>
    </ligand>
</feature>
<dbReference type="InterPro" id="IPR019794">
    <property type="entry name" value="Peroxidases_AS"/>
</dbReference>
<dbReference type="Gramene" id="Psat01G0574300-T1">
    <property type="protein sequence ID" value="KAI5448442.1"/>
    <property type="gene ID" value="KIW84_015743"/>
</dbReference>
<evidence type="ECO:0000256" key="7">
    <source>
        <dbReference type="ARBA" id="ARBA00022617"/>
    </source>
</evidence>
<dbReference type="FunFam" id="1.10.520.10:FF:000001">
    <property type="entry name" value="Peroxidase"/>
    <property type="match status" value="1"/>
</dbReference>
<feature type="disulfide bond" evidence="19">
    <location>
        <begin position="196"/>
        <end position="228"/>
    </location>
</feature>
<keyword evidence="5 20" id="KW-0964">Secreted</keyword>
<accession>A0A9D5H153</accession>
<evidence type="ECO:0000256" key="20">
    <source>
        <dbReference type="RuleBase" id="RU362060"/>
    </source>
</evidence>
<gene>
    <name evidence="23" type="ORF">KIW84_015743</name>
</gene>
<dbReference type="SUPFAM" id="SSF48113">
    <property type="entry name" value="Heme-dependent peroxidases"/>
    <property type="match status" value="1"/>
</dbReference>
<evidence type="ECO:0000259" key="22">
    <source>
        <dbReference type="PROSITE" id="PS50873"/>
    </source>
</evidence>
<feature type="binding site" evidence="17">
    <location>
        <position position="68"/>
    </location>
    <ligand>
        <name>Ca(2+)</name>
        <dbReference type="ChEBI" id="CHEBI:29108"/>
        <label>1</label>
    </ligand>
</feature>
<dbReference type="InterPro" id="IPR019793">
    <property type="entry name" value="Peroxidases_heam-ligand_BS"/>
</dbReference>
<evidence type="ECO:0000256" key="13">
    <source>
        <dbReference type="ARBA" id="ARBA00023157"/>
    </source>
</evidence>
<dbReference type="InterPro" id="IPR010255">
    <property type="entry name" value="Haem_peroxidase_sf"/>
</dbReference>
<dbReference type="Gene3D" id="1.10.420.10">
    <property type="entry name" value="Peroxidase, domain 2"/>
    <property type="match status" value="1"/>
</dbReference>
<feature type="chain" id="PRO_5039752650" description="Peroxidase" evidence="20">
    <location>
        <begin position="25"/>
        <end position="325"/>
    </location>
</feature>
<feature type="signal peptide" evidence="20">
    <location>
        <begin position="1"/>
        <end position="24"/>
    </location>
</feature>
<keyword evidence="10 17" id="KW-0106">Calcium</keyword>
<evidence type="ECO:0000256" key="4">
    <source>
        <dbReference type="ARBA" id="ARBA00012313"/>
    </source>
</evidence>
<dbReference type="PROSITE" id="PS00435">
    <property type="entry name" value="PEROXIDASE_1"/>
    <property type="match status" value="1"/>
</dbReference>
<feature type="binding site" evidence="17">
    <location>
        <position position="73"/>
    </location>
    <ligand>
        <name>Ca(2+)</name>
        <dbReference type="ChEBI" id="CHEBI:29108"/>
        <label>1</label>
    </ligand>
</feature>
<dbReference type="InterPro" id="IPR002016">
    <property type="entry name" value="Haem_peroxidase"/>
</dbReference>
<evidence type="ECO:0000256" key="12">
    <source>
        <dbReference type="ARBA" id="ARBA00023004"/>
    </source>
</evidence>
<evidence type="ECO:0000256" key="8">
    <source>
        <dbReference type="ARBA" id="ARBA00022723"/>
    </source>
</evidence>
<comment type="similarity">
    <text evidence="20">Belongs to the peroxidase family. Classical plant (class III) peroxidase subfamily.</text>
</comment>
<reference evidence="23 24" key="1">
    <citation type="journal article" date="2022" name="Nat. Genet.">
        <title>Improved pea reference genome and pan-genome highlight genomic features and evolutionary characteristics.</title>
        <authorList>
            <person name="Yang T."/>
            <person name="Liu R."/>
            <person name="Luo Y."/>
            <person name="Hu S."/>
            <person name="Wang D."/>
            <person name="Wang C."/>
            <person name="Pandey M.K."/>
            <person name="Ge S."/>
            <person name="Xu Q."/>
            <person name="Li N."/>
            <person name="Li G."/>
            <person name="Huang Y."/>
            <person name="Saxena R.K."/>
            <person name="Ji Y."/>
            <person name="Li M."/>
            <person name="Yan X."/>
            <person name="He Y."/>
            <person name="Liu Y."/>
            <person name="Wang X."/>
            <person name="Xiang C."/>
            <person name="Varshney R.K."/>
            <person name="Ding H."/>
            <person name="Gao S."/>
            <person name="Zong X."/>
        </authorList>
    </citation>
    <scope>NUCLEOTIDE SEQUENCE [LARGE SCALE GENOMIC DNA]</scope>
    <source>
        <strain evidence="23 24">cv. Zhongwan 6</strain>
    </source>
</reference>
<evidence type="ECO:0000313" key="23">
    <source>
        <dbReference type="EMBL" id="KAI5448442.1"/>
    </source>
</evidence>
<feature type="binding site" evidence="17">
    <location>
        <position position="190"/>
    </location>
    <ligand>
        <name>Ca(2+)</name>
        <dbReference type="ChEBI" id="CHEBI:29108"/>
        <label>2</label>
    </ligand>
</feature>
<evidence type="ECO:0000256" key="11">
    <source>
        <dbReference type="ARBA" id="ARBA00023002"/>
    </source>
</evidence>
<evidence type="ECO:0000256" key="17">
    <source>
        <dbReference type="PIRSR" id="PIRSR600823-3"/>
    </source>
</evidence>
<protein>
    <recommendedName>
        <fullName evidence="4 20">Peroxidase</fullName>
        <ecNumber evidence="4 20">1.11.1.7</ecNumber>
    </recommendedName>
</protein>
<keyword evidence="14 20" id="KW-0376">Hydrogen peroxide</keyword>
<evidence type="ECO:0000256" key="5">
    <source>
        <dbReference type="ARBA" id="ARBA00022525"/>
    </source>
</evidence>
<feature type="binding site" evidence="17">
    <location>
        <position position="249"/>
    </location>
    <ligand>
        <name>Ca(2+)</name>
        <dbReference type="ChEBI" id="CHEBI:29108"/>
        <label>2</label>
    </ligand>
</feature>
<evidence type="ECO:0000256" key="14">
    <source>
        <dbReference type="ARBA" id="ARBA00023324"/>
    </source>
</evidence>
<comment type="subcellular location">
    <subcellularLocation>
        <location evidence="20">Secreted</location>
    </subcellularLocation>
</comment>
<keyword evidence="8 17" id="KW-0479">Metal-binding</keyword>
<dbReference type="EC" id="1.11.1.7" evidence="4 20"/>
<dbReference type="InterPro" id="IPR033905">
    <property type="entry name" value="Secretory_peroxidase"/>
</dbReference>
<feature type="disulfide bond" evidence="19">
    <location>
        <begin position="118"/>
        <end position="321"/>
    </location>
</feature>